<organism evidence="11 12">
    <name type="scientific">Camelina sativa</name>
    <name type="common">False flax</name>
    <name type="synonym">Myagrum sativum</name>
    <dbReference type="NCBI Taxonomy" id="90675"/>
    <lineage>
        <taxon>Eukaryota</taxon>
        <taxon>Viridiplantae</taxon>
        <taxon>Streptophyta</taxon>
        <taxon>Embryophyta</taxon>
        <taxon>Tracheophyta</taxon>
        <taxon>Spermatophyta</taxon>
        <taxon>Magnoliopsida</taxon>
        <taxon>eudicotyledons</taxon>
        <taxon>Gunneridae</taxon>
        <taxon>Pentapetalae</taxon>
        <taxon>rosids</taxon>
        <taxon>malvids</taxon>
        <taxon>Brassicales</taxon>
        <taxon>Brassicaceae</taxon>
        <taxon>Camelineae</taxon>
        <taxon>Camelina</taxon>
    </lineage>
</organism>
<reference evidence="12" key="2">
    <citation type="submission" date="2025-08" db="UniProtKB">
        <authorList>
            <consortium name="RefSeq"/>
        </authorList>
    </citation>
    <scope>IDENTIFICATION</scope>
    <source>
        <tissue evidence="12">Leaf</tissue>
    </source>
</reference>
<protein>
    <submittedName>
        <fullName evidence="12">Uncharacterized protein LOC104767535</fullName>
    </submittedName>
</protein>
<evidence type="ECO:0000256" key="4">
    <source>
        <dbReference type="ARBA" id="ARBA00022722"/>
    </source>
</evidence>
<comment type="subcellular location">
    <subcellularLocation>
        <location evidence="2">Nucleus</location>
    </subcellularLocation>
</comment>
<keyword evidence="7" id="KW-0539">Nucleus</keyword>
<keyword evidence="4" id="KW-0540">Nuclease</keyword>
<evidence type="ECO:0000256" key="5">
    <source>
        <dbReference type="ARBA" id="ARBA00022723"/>
    </source>
</evidence>
<keyword evidence="11" id="KW-1185">Reference proteome</keyword>
<evidence type="ECO:0000259" key="9">
    <source>
        <dbReference type="Pfam" id="PF13359"/>
    </source>
</evidence>
<dbReference type="PANTHER" id="PTHR22930:SF281">
    <property type="entry name" value="NUCLEASE"/>
    <property type="match status" value="1"/>
</dbReference>
<proteinExistence type="inferred from homology"/>
<dbReference type="Pfam" id="PF13359">
    <property type="entry name" value="DDE_Tnp_4"/>
    <property type="match status" value="1"/>
</dbReference>
<comment type="cofactor">
    <cofactor evidence="1">
        <name>a divalent metal cation</name>
        <dbReference type="ChEBI" id="CHEBI:60240"/>
    </cofactor>
</comment>
<accession>A0ABM0XRI9</accession>
<dbReference type="InterPro" id="IPR058353">
    <property type="entry name" value="DUF8040"/>
</dbReference>
<evidence type="ECO:0000256" key="6">
    <source>
        <dbReference type="ARBA" id="ARBA00022801"/>
    </source>
</evidence>
<keyword evidence="5" id="KW-0479">Metal-binding</keyword>
<evidence type="ECO:0000256" key="7">
    <source>
        <dbReference type="ARBA" id="ARBA00023242"/>
    </source>
</evidence>
<evidence type="ECO:0000313" key="12">
    <source>
        <dbReference type="RefSeq" id="XP_010489850.1"/>
    </source>
</evidence>
<evidence type="ECO:0000259" key="10">
    <source>
        <dbReference type="Pfam" id="PF26138"/>
    </source>
</evidence>
<dbReference type="GeneID" id="104767535"/>
<evidence type="ECO:0000256" key="1">
    <source>
        <dbReference type="ARBA" id="ARBA00001968"/>
    </source>
</evidence>
<dbReference type="InterPro" id="IPR027806">
    <property type="entry name" value="HARBI1_dom"/>
</dbReference>
<evidence type="ECO:0000256" key="3">
    <source>
        <dbReference type="ARBA" id="ARBA00006958"/>
    </source>
</evidence>
<evidence type="ECO:0000313" key="11">
    <source>
        <dbReference type="Proteomes" id="UP000694864"/>
    </source>
</evidence>
<dbReference type="Pfam" id="PF26138">
    <property type="entry name" value="DUF8040"/>
    <property type="match status" value="1"/>
</dbReference>
<name>A0ABM0XRI9_CAMSA</name>
<evidence type="ECO:0000256" key="8">
    <source>
        <dbReference type="SAM" id="MobiDB-lite"/>
    </source>
</evidence>
<reference evidence="11" key="1">
    <citation type="journal article" date="2014" name="Nat. Commun.">
        <title>The emerging biofuel crop Camelina sativa retains a highly undifferentiated hexaploid genome structure.</title>
        <authorList>
            <person name="Kagale S."/>
            <person name="Koh C."/>
            <person name="Nixon J."/>
            <person name="Bollina V."/>
            <person name="Clarke W.E."/>
            <person name="Tuteja R."/>
            <person name="Spillane C."/>
            <person name="Robinson S.J."/>
            <person name="Links M.G."/>
            <person name="Clarke C."/>
            <person name="Higgins E.E."/>
            <person name="Huebert T."/>
            <person name="Sharpe A.G."/>
            <person name="Parkin I.A."/>
        </authorList>
    </citation>
    <scope>NUCLEOTIDE SEQUENCE [LARGE SCALE GENOMIC DNA]</scope>
    <source>
        <strain evidence="11">cv. DH55</strain>
    </source>
</reference>
<gene>
    <name evidence="12" type="primary">LOC104767535</name>
</gene>
<dbReference type="Proteomes" id="UP000694864">
    <property type="component" value="Chromosome 19"/>
</dbReference>
<dbReference type="RefSeq" id="XP_010489850.1">
    <property type="nucleotide sequence ID" value="XM_010491548.1"/>
</dbReference>
<feature type="compositionally biased region" description="Acidic residues" evidence="8">
    <location>
        <begin position="415"/>
        <end position="426"/>
    </location>
</feature>
<feature type="region of interest" description="Disordered" evidence="8">
    <location>
        <begin position="415"/>
        <end position="437"/>
    </location>
</feature>
<sequence>MGRQNIRAGFLKRFGVGFNEFGELDMSPDWWDQLIAAYPEASKIRQHPLRDIPLLDHLYSKVTISEIAMMCNQSMVAVVRLIVESERQDPYCDRQLMRTDRGRGVCHTMQMITGSGKECYETLRMNEETYRRLCDTLKNDYNLKESRECTVEEAVAMFLETLGHDEVQRQIAKNFQRSQETVNRKFMEVLDSVLLLSKDILKPQPEEFQQINTRLLADRRYWPFFSGCIGALDGTHVPVRIRSDQKERYWNVRKQFPSMNVLAICNFDMKFTYVYVGTPGRAHDTKVLTYCAQEDRFFPKPPQGKYFVVDSGYPNRKGYLAPYRKTRYHPHQWGEGPPNSASEMFNKRHSSLRSVIERTFGVWKAKWRILKNEVRYSLQTQCKIVVATMALHNFIRSSSIIDDDFEEYETMEEETLNPFDSDDVPENENTRYEPTGDAYMNGIRNNIAESIWAARH</sequence>
<feature type="domain" description="DDE Tnp4" evidence="9">
    <location>
        <begin position="232"/>
        <end position="393"/>
    </location>
</feature>
<comment type="similarity">
    <text evidence="3">Belongs to the HARBI1 family.</text>
</comment>
<feature type="domain" description="DUF8040" evidence="10">
    <location>
        <begin position="107"/>
        <end position="193"/>
    </location>
</feature>
<evidence type="ECO:0000256" key="2">
    <source>
        <dbReference type="ARBA" id="ARBA00004123"/>
    </source>
</evidence>
<keyword evidence="6" id="KW-0378">Hydrolase</keyword>
<dbReference type="PANTHER" id="PTHR22930">
    <property type="match status" value="1"/>
</dbReference>
<dbReference type="InterPro" id="IPR045249">
    <property type="entry name" value="HARBI1-like"/>
</dbReference>